<dbReference type="AlphaFoldDB" id="A0A0E0LWR8"/>
<dbReference type="Proteomes" id="UP000026962">
    <property type="component" value="Chromosome 8"/>
</dbReference>
<dbReference type="HOGENOM" id="CLU_2578007_0_0_1"/>
<dbReference type="EnsemblPlants" id="OPUNC08G18200.1">
    <property type="protein sequence ID" value="OPUNC08G18200.1"/>
    <property type="gene ID" value="OPUNC08G18200"/>
</dbReference>
<accession>A0A0E0LWR8</accession>
<reference evidence="1" key="1">
    <citation type="submission" date="2015-04" db="UniProtKB">
        <authorList>
            <consortium name="EnsemblPlants"/>
        </authorList>
    </citation>
    <scope>IDENTIFICATION</scope>
</reference>
<proteinExistence type="predicted"/>
<organism evidence="1">
    <name type="scientific">Oryza punctata</name>
    <name type="common">Red rice</name>
    <dbReference type="NCBI Taxonomy" id="4537"/>
    <lineage>
        <taxon>Eukaryota</taxon>
        <taxon>Viridiplantae</taxon>
        <taxon>Streptophyta</taxon>
        <taxon>Embryophyta</taxon>
        <taxon>Tracheophyta</taxon>
        <taxon>Spermatophyta</taxon>
        <taxon>Magnoliopsida</taxon>
        <taxon>Liliopsida</taxon>
        <taxon>Poales</taxon>
        <taxon>Poaceae</taxon>
        <taxon>BOP clade</taxon>
        <taxon>Oryzoideae</taxon>
        <taxon>Oryzeae</taxon>
        <taxon>Oryzinae</taxon>
        <taxon>Oryza</taxon>
    </lineage>
</organism>
<name>A0A0E0LWR8_ORYPU</name>
<keyword evidence="2" id="KW-1185">Reference proteome</keyword>
<dbReference type="Gramene" id="OPUNC08G18200.1">
    <property type="protein sequence ID" value="OPUNC08G18200.1"/>
    <property type="gene ID" value="OPUNC08G18200"/>
</dbReference>
<sequence length="81" mass="9305">MGSEFNWKQFLEEWWGPLCQYGWPPGPPVQDPGLYPLPASAFASIFSRWALDLVVNRWLITWMNIVGPAIRFRDQIGPSTP</sequence>
<protein>
    <submittedName>
        <fullName evidence="1">Uncharacterized protein</fullName>
    </submittedName>
</protein>
<reference evidence="1" key="2">
    <citation type="submission" date="2018-05" db="EMBL/GenBank/DDBJ databases">
        <title>OpunRS2 (Oryza punctata Reference Sequence Version 2).</title>
        <authorList>
            <person name="Zhang J."/>
            <person name="Kudrna D."/>
            <person name="Lee S."/>
            <person name="Talag J."/>
            <person name="Welchert J."/>
            <person name="Wing R.A."/>
        </authorList>
    </citation>
    <scope>NUCLEOTIDE SEQUENCE [LARGE SCALE GENOMIC DNA]</scope>
</reference>
<evidence type="ECO:0000313" key="1">
    <source>
        <dbReference type="EnsemblPlants" id="OPUNC08G18200.1"/>
    </source>
</evidence>
<evidence type="ECO:0000313" key="2">
    <source>
        <dbReference type="Proteomes" id="UP000026962"/>
    </source>
</evidence>